<dbReference type="RefSeq" id="WP_140603656.1">
    <property type="nucleotide sequence ID" value="NZ_SAWY01000021.1"/>
</dbReference>
<evidence type="ECO:0008006" key="3">
    <source>
        <dbReference type="Google" id="ProtNLM"/>
    </source>
</evidence>
<dbReference type="EMBL" id="SAWY01000021">
    <property type="protein sequence ID" value="TPH14674.1"/>
    <property type="molecule type" value="Genomic_DNA"/>
</dbReference>
<gene>
    <name evidence="1" type="ORF">EPA86_11320</name>
</gene>
<keyword evidence="2" id="KW-1185">Reference proteome</keyword>
<dbReference type="OrthoDB" id="3174978at2"/>
<dbReference type="AlphaFoldDB" id="A0A502KU59"/>
<organism evidence="1 2">
    <name type="scientific">Litorilituus lipolyticus</name>
    <dbReference type="NCBI Taxonomy" id="2491017"/>
    <lineage>
        <taxon>Bacteria</taxon>
        <taxon>Pseudomonadati</taxon>
        <taxon>Pseudomonadota</taxon>
        <taxon>Gammaproteobacteria</taxon>
        <taxon>Alteromonadales</taxon>
        <taxon>Colwelliaceae</taxon>
        <taxon>Litorilituus</taxon>
    </lineage>
</organism>
<reference evidence="1 2" key="1">
    <citation type="submission" date="2019-01" db="EMBL/GenBank/DDBJ databases">
        <title>Litorilituus lipolytica sp. nov., isolated from intertidal sand of the Yellow Sea in China.</title>
        <authorList>
            <person name="Liu A."/>
        </authorList>
    </citation>
    <scope>NUCLEOTIDE SEQUENCE [LARGE SCALE GENOMIC DNA]</scope>
    <source>
        <strain evidence="1 2">RZ04</strain>
    </source>
</reference>
<evidence type="ECO:0000313" key="1">
    <source>
        <dbReference type="EMBL" id="TPH14674.1"/>
    </source>
</evidence>
<sequence length="161" mass="18624">MAKNNDYFAEVYQKLNAWLEEVKTEQKPRIEHFLKQAKSYAIAAEEMSEEKLHQFMANLRYDLQDFYQQNQSEAKHSVYLGLLNEALWDNLAQLTDKSQVEWAELIEDFEHDGQYHTGDFIGFGQLTCDKCQQTLTVMHLSEVAPCAHCGGNSFTRVPLTP</sequence>
<dbReference type="InterPro" id="IPR009912">
    <property type="entry name" value="DUF1451"/>
</dbReference>
<proteinExistence type="predicted"/>
<comment type="caution">
    <text evidence="1">The sequence shown here is derived from an EMBL/GenBank/DDBJ whole genome shotgun (WGS) entry which is preliminary data.</text>
</comment>
<dbReference type="Proteomes" id="UP000315303">
    <property type="component" value="Unassembled WGS sequence"/>
</dbReference>
<dbReference type="Pfam" id="PF07295">
    <property type="entry name" value="DUF1451"/>
    <property type="match status" value="1"/>
</dbReference>
<name>A0A502KU59_9GAMM</name>
<evidence type="ECO:0000313" key="2">
    <source>
        <dbReference type="Proteomes" id="UP000315303"/>
    </source>
</evidence>
<protein>
    <recommendedName>
        <fullName evidence="3">Zinc ribbon-containing protein</fullName>
    </recommendedName>
</protein>
<accession>A0A502KU59</accession>